<dbReference type="SUPFAM" id="SSF56024">
    <property type="entry name" value="Phospholipase D/nuclease"/>
    <property type="match status" value="1"/>
</dbReference>
<dbReference type="CDD" id="cd09176">
    <property type="entry name" value="PLDc_unchar6"/>
    <property type="match status" value="1"/>
</dbReference>
<dbReference type="Proteomes" id="UP001597441">
    <property type="component" value="Unassembled WGS sequence"/>
</dbReference>
<comment type="caution">
    <text evidence="1">The sequence shown here is derived from an EMBL/GenBank/DDBJ whole genome shotgun (WGS) entry which is preliminary data.</text>
</comment>
<dbReference type="RefSeq" id="WP_388021217.1">
    <property type="nucleotide sequence ID" value="NZ_JBHUDT010000013.1"/>
</dbReference>
<name>A0ABW5JYD1_9FLAO</name>
<accession>A0ABW5JYD1</accession>
<proteinExistence type="predicted"/>
<dbReference type="Gene3D" id="3.30.870.10">
    <property type="entry name" value="Endonuclease Chain A"/>
    <property type="match status" value="1"/>
</dbReference>
<dbReference type="EMBL" id="JBHULK010000014">
    <property type="protein sequence ID" value="MFD2536614.1"/>
    <property type="molecule type" value="Genomic_DNA"/>
</dbReference>
<evidence type="ECO:0000313" key="1">
    <source>
        <dbReference type="EMBL" id="MFD2536614.1"/>
    </source>
</evidence>
<evidence type="ECO:0000313" key="2">
    <source>
        <dbReference type="Proteomes" id="UP001597441"/>
    </source>
</evidence>
<keyword evidence="2" id="KW-1185">Reference proteome</keyword>
<organism evidence="1 2">
    <name type="scientific">Gelatiniphilus marinus</name>
    <dbReference type="NCBI Taxonomy" id="1759464"/>
    <lineage>
        <taxon>Bacteria</taxon>
        <taxon>Pseudomonadati</taxon>
        <taxon>Bacteroidota</taxon>
        <taxon>Flavobacteriia</taxon>
        <taxon>Flavobacteriales</taxon>
        <taxon>Flavobacteriaceae</taxon>
        <taxon>Gelatiniphilus</taxon>
    </lineage>
</organism>
<sequence length="284" mass="33519">MSKFITGKELEDAIYNTIWETESRLLIVSPFIKLDDYFKELFDKHENNPKIHLTLVFGKNEKAVRKSMSKADFDYFKKFLNVSIIYVPNLHAKYYGNEKQGVITSINLYDYSFKNNIEFGVYSQQSILDRFKQSADNDAWNECMEIAENSEVVFIKRPVYETKKMIINLGKNYIKSDILFDSTDKFYGFTKKKKSENKRLNDFPEELELGSKADIRPEREIEQKTEHGFCIRSGKKIKFNPKQPMNRESWKIWNEYGNEDFPEKYCHKTGKASNGKTSMRKPIM</sequence>
<dbReference type="InterPro" id="IPR059166">
    <property type="entry name" value="PLD-like_cat"/>
</dbReference>
<gene>
    <name evidence="1" type="ORF">ACFSQS_16000</name>
</gene>
<protein>
    <submittedName>
        <fullName evidence="1">Phospholipase D family protein</fullName>
    </submittedName>
</protein>
<reference evidence="2" key="1">
    <citation type="journal article" date="2019" name="Int. J. Syst. Evol. Microbiol.">
        <title>The Global Catalogue of Microorganisms (GCM) 10K type strain sequencing project: providing services to taxonomists for standard genome sequencing and annotation.</title>
        <authorList>
            <consortium name="The Broad Institute Genomics Platform"/>
            <consortium name="The Broad Institute Genome Sequencing Center for Infectious Disease"/>
            <person name="Wu L."/>
            <person name="Ma J."/>
        </authorList>
    </citation>
    <scope>NUCLEOTIDE SEQUENCE [LARGE SCALE GENOMIC DNA]</scope>
    <source>
        <strain evidence="2">KCTC 42903</strain>
    </source>
</reference>